<evidence type="ECO:0000313" key="2">
    <source>
        <dbReference type="Proteomes" id="UP001374599"/>
    </source>
</evidence>
<organism evidence="1 2">
    <name type="scientific">Vallitalea maricola</name>
    <dbReference type="NCBI Taxonomy" id="3074433"/>
    <lineage>
        <taxon>Bacteria</taxon>
        <taxon>Bacillati</taxon>
        <taxon>Bacillota</taxon>
        <taxon>Clostridia</taxon>
        <taxon>Lachnospirales</taxon>
        <taxon>Vallitaleaceae</taxon>
        <taxon>Vallitalea</taxon>
    </lineage>
</organism>
<sequence length="357" mass="41911">MNNNLEKSFEKCTPKDYEELLLVINDAFMKEEDNWFVKHLPHIFPDIEHATEKEIANTRILKINQKIVGCIGIYPVDLEAVYKGSRINLSVGGIGTVCILKDYRNKGLMSYMLKEIIKMMDDEGYDISWLTGDRHRYKNYGWDYSGRTCNFSIEHRQLAKLIKNTDKNIRLASAEDIPMLNTLYNQYQNKVSRTIENWKINLIRKNITINCCNDNGGKGYMIYEKNNPNYILELQGDKEHIESLLINHMVENDLQEMTVFYPYENSKVLSCLNGLASNLSISHCDQIKIINTQKLWDKLYPMIKTQWDEENMDISNYGEDDKKTLLESIFAFDYFDREDNGIRIEPINWWMSNIDKV</sequence>
<keyword evidence="2" id="KW-1185">Reference proteome</keyword>
<protein>
    <submittedName>
        <fullName evidence="1">Uncharacterized protein</fullName>
    </submittedName>
</protein>
<reference evidence="1" key="1">
    <citation type="submission" date="2023-09" db="EMBL/GenBank/DDBJ databases">
        <title>Vallitalea sediminicola and Vallitalea maricola sp. nov., anaerobic bacteria isolated from marine sediment.</title>
        <authorList>
            <person name="Hirano S."/>
            <person name="Maeda A."/>
            <person name="Terahara T."/>
            <person name="Mori K."/>
            <person name="Hamada M."/>
            <person name="Matsumoto R."/>
            <person name="Kobayashi T."/>
        </authorList>
    </citation>
    <scope>NUCLEOTIDE SEQUENCE</scope>
    <source>
        <strain evidence="1">AN17-2</strain>
    </source>
</reference>
<dbReference type="EMBL" id="BTPU01000001">
    <property type="protein sequence ID" value="GMQ60784.1"/>
    <property type="molecule type" value="Genomic_DNA"/>
</dbReference>
<dbReference type="Proteomes" id="UP001374599">
    <property type="component" value="Unassembled WGS sequence"/>
</dbReference>
<comment type="caution">
    <text evidence="1">The sequence shown here is derived from an EMBL/GenBank/DDBJ whole genome shotgun (WGS) entry which is preliminary data.</text>
</comment>
<name>A0ACB5UCR9_9FIRM</name>
<gene>
    <name evidence="1" type="ORF">AN2V17_00100</name>
</gene>
<accession>A0ACB5UCR9</accession>
<evidence type="ECO:0000313" key="1">
    <source>
        <dbReference type="EMBL" id="GMQ60784.1"/>
    </source>
</evidence>
<proteinExistence type="predicted"/>